<dbReference type="SUPFAM" id="SSF81340">
    <property type="entry name" value="Clc chloride channel"/>
    <property type="match status" value="1"/>
</dbReference>
<dbReference type="PANTHER" id="PTHR43427">
    <property type="entry name" value="CHLORIDE CHANNEL PROTEIN CLC-E"/>
    <property type="match status" value="1"/>
</dbReference>
<keyword evidence="2" id="KW-0813">Transport</keyword>
<evidence type="ECO:0000256" key="2">
    <source>
        <dbReference type="ARBA" id="ARBA00022448"/>
    </source>
</evidence>
<dbReference type="PANTHER" id="PTHR43427:SF6">
    <property type="entry name" value="CHLORIDE CHANNEL PROTEIN CLC-E"/>
    <property type="match status" value="1"/>
</dbReference>
<evidence type="ECO:0000313" key="11">
    <source>
        <dbReference type="EMBL" id="NIJ22657.1"/>
    </source>
</evidence>
<name>A0ABX0TZR7_9SPHN</name>
<dbReference type="Pfam" id="PF00654">
    <property type="entry name" value="Voltage_CLC"/>
    <property type="match status" value="1"/>
</dbReference>
<dbReference type="CDD" id="cd01034">
    <property type="entry name" value="EriC_like"/>
    <property type="match status" value="1"/>
</dbReference>
<keyword evidence="9" id="KW-0407">Ion channel</keyword>
<comment type="caution">
    <text evidence="11">The sequence shown here is derived from an EMBL/GenBank/DDBJ whole genome shotgun (WGS) entry which is preliminary data.</text>
</comment>
<evidence type="ECO:0000256" key="7">
    <source>
        <dbReference type="ARBA" id="ARBA00023173"/>
    </source>
</evidence>
<keyword evidence="7" id="KW-0869">Chloride channel</keyword>
<evidence type="ECO:0000313" key="12">
    <source>
        <dbReference type="Proteomes" id="UP000788153"/>
    </source>
</evidence>
<feature type="transmembrane region" description="Helical" evidence="10">
    <location>
        <begin position="205"/>
        <end position="228"/>
    </location>
</feature>
<keyword evidence="6 10" id="KW-0472">Membrane</keyword>
<feature type="transmembrane region" description="Helical" evidence="10">
    <location>
        <begin position="329"/>
        <end position="359"/>
    </location>
</feature>
<evidence type="ECO:0000256" key="4">
    <source>
        <dbReference type="ARBA" id="ARBA00022989"/>
    </source>
</evidence>
<feature type="transmembrane region" description="Helical" evidence="10">
    <location>
        <begin position="371"/>
        <end position="394"/>
    </location>
</feature>
<keyword evidence="4 10" id="KW-1133">Transmembrane helix</keyword>
<evidence type="ECO:0000256" key="5">
    <source>
        <dbReference type="ARBA" id="ARBA00023065"/>
    </source>
</evidence>
<feature type="transmembrane region" description="Helical" evidence="10">
    <location>
        <begin position="169"/>
        <end position="193"/>
    </location>
</feature>
<dbReference type="Gene3D" id="1.10.3080.10">
    <property type="entry name" value="Clc chloride channel"/>
    <property type="match status" value="1"/>
</dbReference>
<comment type="subcellular location">
    <subcellularLocation>
        <location evidence="1">Membrane</location>
        <topology evidence="1">Multi-pass membrane protein</topology>
    </subcellularLocation>
</comment>
<reference evidence="11 12" key="1">
    <citation type="submission" date="2020-03" db="EMBL/GenBank/DDBJ databases">
        <title>Genomic Encyclopedia of Type Strains, Phase IV (KMG-IV): sequencing the most valuable type-strain genomes for metagenomic binning, comparative biology and taxonomic classification.</title>
        <authorList>
            <person name="Goeker M."/>
        </authorList>
    </citation>
    <scope>NUCLEOTIDE SEQUENCE [LARGE SCALE GENOMIC DNA]</scope>
    <source>
        <strain evidence="11 12">DSM 22753</strain>
    </source>
</reference>
<keyword evidence="12" id="KW-1185">Reference proteome</keyword>
<dbReference type="InterPro" id="IPR014743">
    <property type="entry name" value="Cl-channel_core"/>
</dbReference>
<evidence type="ECO:0000256" key="8">
    <source>
        <dbReference type="ARBA" id="ARBA00023214"/>
    </source>
</evidence>
<gene>
    <name evidence="11" type="ORF">FHT01_000199</name>
</gene>
<dbReference type="Proteomes" id="UP000788153">
    <property type="component" value="Unassembled WGS sequence"/>
</dbReference>
<accession>A0ABX0TZR7</accession>
<feature type="transmembrane region" description="Helical" evidence="10">
    <location>
        <begin position="235"/>
        <end position="252"/>
    </location>
</feature>
<protein>
    <submittedName>
        <fullName evidence="11">H+/Cl- antiporter ClcA</fullName>
    </submittedName>
</protein>
<evidence type="ECO:0000256" key="1">
    <source>
        <dbReference type="ARBA" id="ARBA00004141"/>
    </source>
</evidence>
<evidence type="ECO:0000256" key="6">
    <source>
        <dbReference type="ARBA" id="ARBA00023136"/>
    </source>
</evidence>
<dbReference type="RefSeq" id="WP_140047880.1">
    <property type="nucleotide sequence ID" value="NZ_BAAAEV010000001.1"/>
</dbReference>
<evidence type="ECO:0000256" key="3">
    <source>
        <dbReference type="ARBA" id="ARBA00022692"/>
    </source>
</evidence>
<keyword evidence="3 10" id="KW-0812">Transmembrane</keyword>
<feature type="transmembrane region" description="Helical" evidence="10">
    <location>
        <begin position="71"/>
        <end position="91"/>
    </location>
</feature>
<evidence type="ECO:0000256" key="10">
    <source>
        <dbReference type="SAM" id="Phobius"/>
    </source>
</evidence>
<feature type="transmembrane region" description="Helical" evidence="10">
    <location>
        <begin position="284"/>
        <end position="304"/>
    </location>
</feature>
<keyword evidence="5" id="KW-0406">Ion transport</keyword>
<sequence>MGSKRFGWFRNVRDAADAGQQATVAAIPVVGRRIATGVGAIALGLAALSFAELGDQAQHGFMRLARAFPYLPLLLTPTAFAAVVWVTLRWLPEARGSGIPQVIAASRDPDPAGRDPLVSLRAGLAKIGLTLAMLGAGGSVGREGPTVQLSAALMVAIHRVLRVPISAGVVIAGGAAGVAAAFNTPLAGVAFAIEELAAAYEQKVAVLVMAAVMIAGLVSLGIAGDYVYFGAMRQTLAVGTILIVTPIAGIAGGLTGGLFSRAILAMLAPGAAWARYLKARPVTLAAACGLVAALLGIITGGATWGTGYEVTRLMVEGVAQPLWFGPAKFVASLVTALSGAPGGVFAPSLAVGAGLGNLLTGLFPSSPAGPIILLGMIGYFVGVVRAPLTAVIIITETTASRGLIIPLFATALIADLVSTLVCRERLYHGLAKPFLASRRPAEAPPS</sequence>
<dbReference type="InterPro" id="IPR001807">
    <property type="entry name" value="ClC"/>
</dbReference>
<dbReference type="InterPro" id="IPR050368">
    <property type="entry name" value="ClC-type_chloride_channel"/>
</dbReference>
<dbReference type="PRINTS" id="PR00762">
    <property type="entry name" value="CLCHANNEL"/>
</dbReference>
<organism evidence="11 12">
    <name type="scientific">Sphingomonas japonica</name>
    <dbReference type="NCBI Taxonomy" id="511662"/>
    <lineage>
        <taxon>Bacteria</taxon>
        <taxon>Pseudomonadati</taxon>
        <taxon>Pseudomonadota</taxon>
        <taxon>Alphaproteobacteria</taxon>
        <taxon>Sphingomonadales</taxon>
        <taxon>Sphingomonadaceae</taxon>
        <taxon>Sphingomonas</taxon>
    </lineage>
</organism>
<feature type="transmembrane region" description="Helical" evidence="10">
    <location>
        <begin position="34"/>
        <end position="51"/>
    </location>
</feature>
<proteinExistence type="predicted"/>
<dbReference type="EMBL" id="JAASQP010000001">
    <property type="protein sequence ID" value="NIJ22657.1"/>
    <property type="molecule type" value="Genomic_DNA"/>
</dbReference>
<feature type="transmembrane region" description="Helical" evidence="10">
    <location>
        <begin position="400"/>
        <end position="422"/>
    </location>
</feature>
<evidence type="ECO:0000256" key="9">
    <source>
        <dbReference type="ARBA" id="ARBA00023303"/>
    </source>
</evidence>
<keyword evidence="8" id="KW-0868">Chloride</keyword>